<gene>
    <name evidence="5" type="ORF">ACN42_g3352</name>
</gene>
<dbReference type="CDD" id="cd18793">
    <property type="entry name" value="SF2_C_SNF"/>
    <property type="match status" value="1"/>
</dbReference>
<name>A0A101MNE3_PENFR</name>
<sequence>MQIPVLIMTTGTGAFGLNLQSVNRVFIVEPQWNPSVEDQAISRAIRLGQEQQVMVVRYCVQNSIEEDMCTQQTHKLKISKMNFEKELISVPRQSSAGNGA</sequence>
<evidence type="ECO:0000256" key="1">
    <source>
        <dbReference type="ARBA" id="ARBA00022741"/>
    </source>
</evidence>
<dbReference type="PANTHER" id="PTHR45626:SF22">
    <property type="entry name" value="DNA REPAIR PROTEIN RAD5"/>
    <property type="match status" value="1"/>
</dbReference>
<keyword evidence="1" id="KW-0547">Nucleotide-binding</keyword>
<reference evidence="5 6" key="1">
    <citation type="submission" date="2015-10" db="EMBL/GenBank/DDBJ databases">
        <title>Genome sequencing of Penicillium freii.</title>
        <authorList>
            <person name="Nguyen H.D."/>
            <person name="Visagie C.M."/>
            <person name="Seifert K.A."/>
        </authorList>
    </citation>
    <scope>NUCLEOTIDE SEQUENCE [LARGE SCALE GENOMIC DNA]</scope>
    <source>
        <strain evidence="5 6">DAOM 242723</strain>
    </source>
</reference>
<comment type="caution">
    <text evidence="5">The sequence shown here is derived from an EMBL/GenBank/DDBJ whole genome shotgun (WGS) entry which is preliminary data.</text>
</comment>
<dbReference type="GO" id="GO:0008094">
    <property type="term" value="F:ATP-dependent activity, acting on DNA"/>
    <property type="evidence" value="ECO:0007669"/>
    <property type="project" value="TreeGrafter"/>
</dbReference>
<proteinExistence type="predicted"/>
<evidence type="ECO:0000256" key="2">
    <source>
        <dbReference type="ARBA" id="ARBA00022801"/>
    </source>
</evidence>
<dbReference type="InterPro" id="IPR027417">
    <property type="entry name" value="P-loop_NTPase"/>
</dbReference>
<dbReference type="OrthoDB" id="448448at2759"/>
<feature type="domain" description="Helicase C-terminal" evidence="4">
    <location>
        <begin position="6"/>
        <end position="48"/>
    </location>
</feature>
<dbReference type="Pfam" id="PF00271">
    <property type="entry name" value="Helicase_C"/>
    <property type="match status" value="1"/>
</dbReference>
<evidence type="ECO:0000313" key="5">
    <source>
        <dbReference type="EMBL" id="KUM63736.1"/>
    </source>
</evidence>
<dbReference type="Proteomes" id="UP000055045">
    <property type="component" value="Unassembled WGS sequence"/>
</dbReference>
<dbReference type="GO" id="GO:0005634">
    <property type="term" value="C:nucleus"/>
    <property type="evidence" value="ECO:0007669"/>
    <property type="project" value="TreeGrafter"/>
</dbReference>
<dbReference type="InterPro" id="IPR049730">
    <property type="entry name" value="SNF2/RAD54-like_C"/>
</dbReference>
<dbReference type="GO" id="GO:0016787">
    <property type="term" value="F:hydrolase activity"/>
    <property type="evidence" value="ECO:0007669"/>
    <property type="project" value="UniProtKB-KW"/>
</dbReference>
<dbReference type="GO" id="GO:0005524">
    <property type="term" value="F:ATP binding"/>
    <property type="evidence" value="ECO:0007669"/>
    <property type="project" value="UniProtKB-KW"/>
</dbReference>
<dbReference type="STRING" id="48697.A0A101MNE3"/>
<evidence type="ECO:0000256" key="3">
    <source>
        <dbReference type="ARBA" id="ARBA00022840"/>
    </source>
</evidence>
<dbReference type="EMBL" id="LLXE01000065">
    <property type="protein sequence ID" value="KUM63736.1"/>
    <property type="molecule type" value="Genomic_DNA"/>
</dbReference>
<dbReference type="PANTHER" id="PTHR45626">
    <property type="entry name" value="TRANSCRIPTION TERMINATION FACTOR 2-RELATED"/>
    <property type="match status" value="1"/>
</dbReference>
<accession>A0A101MNE3</accession>
<dbReference type="SUPFAM" id="SSF52540">
    <property type="entry name" value="P-loop containing nucleoside triphosphate hydrolases"/>
    <property type="match status" value="1"/>
</dbReference>
<protein>
    <recommendedName>
        <fullName evidence="4">Helicase C-terminal domain-containing protein</fullName>
    </recommendedName>
</protein>
<evidence type="ECO:0000259" key="4">
    <source>
        <dbReference type="Pfam" id="PF00271"/>
    </source>
</evidence>
<dbReference type="Gene3D" id="3.40.50.300">
    <property type="entry name" value="P-loop containing nucleotide triphosphate hydrolases"/>
    <property type="match status" value="1"/>
</dbReference>
<keyword evidence="3" id="KW-0067">ATP-binding</keyword>
<evidence type="ECO:0000313" key="6">
    <source>
        <dbReference type="Proteomes" id="UP000055045"/>
    </source>
</evidence>
<dbReference type="GO" id="GO:0006281">
    <property type="term" value="P:DNA repair"/>
    <property type="evidence" value="ECO:0007669"/>
    <property type="project" value="TreeGrafter"/>
</dbReference>
<organism evidence="5 6">
    <name type="scientific">Penicillium freii</name>
    <dbReference type="NCBI Taxonomy" id="48697"/>
    <lineage>
        <taxon>Eukaryota</taxon>
        <taxon>Fungi</taxon>
        <taxon>Dikarya</taxon>
        <taxon>Ascomycota</taxon>
        <taxon>Pezizomycotina</taxon>
        <taxon>Eurotiomycetes</taxon>
        <taxon>Eurotiomycetidae</taxon>
        <taxon>Eurotiales</taxon>
        <taxon>Aspergillaceae</taxon>
        <taxon>Penicillium</taxon>
    </lineage>
</organism>
<keyword evidence="6" id="KW-1185">Reference proteome</keyword>
<dbReference type="InterPro" id="IPR001650">
    <property type="entry name" value="Helicase_C-like"/>
</dbReference>
<dbReference type="InterPro" id="IPR050628">
    <property type="entry name" value="SNF2_RAD54_helicase_TF"/>
</dbReference>
<dbReference type="AlphaFoldDB" id="A0A101MNE3"/>
<keyword evidence="2" id="KW-0378">Hydrolase</keyword>